<comment type="caution">
    <text evidence="3">The sequence shown here is derived from an EMBL/GenBank/DDBJ whole genome shotgun (WGS) entry which is preliminary data.</text>
</comment>
<dbReference type="Pfam" id="PF00990">
    <property type="entry name" value="GGDEF"/>
    <property type="match status" value="1"/>
</dbReference>
<dbReference type="SMART" id="SM00267">
    <property type="entry name" value="GGDEF"/>
    <property type="match status" value="1"/>
</dbReference>
<feature type="transmembrane region" description="Helical" evidence="1">
    <location>
        <begin position="69"/>
        <end position="90"/>
    </location>
</feature>
<keyword evidence="1" id="KW-0472">Membrane</keyword>
<organism evidence="3">
    <name type="scientific">bioreactor metagenome</name>
    <dbReference type="NCBI Taxonomy" id="1076179"/>
    <lineage>
        <taxon>unclassified sequences</taxon>
        <taxon>metagenomes</taxon>
        <taxon>ecological metagenomes</taxon>
    </lineage>
</organism>
<feature type="transmembrane region" description="Helical" evidence="1">
    <location>
        <begin position="39"/>
        <end position="63"/>
    </location>
</feature>
<evidence type="ECO:0000256" key="1">
    <source>
        <dbReference type="SAM" id="Phobius"/>
    </source>
</evidence>
<dbReference type="GO" id="GO:0005886">
    <property type="term" value="C:plasma membrane"/>
    <property type="evidence" value="ECO:0007669"/>
    <property type="project" value="TreeGrafter"/>
</dbReference>
<dbReference type="InterPro" id="IPR000160">
    <property type="entry name" value="GGDEF_dom"/>
</dbReference>
<dbReference type="AlphaFoldDB" id="A0A644YD86"/>
<feature type="transmembrane region" description="Helical" evidence="1">
    <location>
        <begin position="177"/>
        <end position="195"/>
    </location>
</feature>
<dbReference type="GO" id="GO:1902201">
    <property type="term" value="P:negative regulation of bacterial-type flagellum-dependent cell motility"/>
    <property type="evidence" value="ECO:0007669"/>
    <property type="project" value="TreeGrafter"/>
</dbReference>
<feature type="transmembrane region" description="Helical" evidence="1">
    <location>
        <begin position="155"/>
        <end position="171"/>
    </location>
</feature>
<dbReference type="CDD" id="cd01949">
    <property type="entry name" value="GGDEF"/>
    <property type="match status" value="1"/>
</dbReference>
<feature type="transmembrane region" description="Helical" evidence="1">
    <location>
        <begin position="102"/>
        <end position="122"/>
    </location>
</feature>
<accession>A0A644YD86</accession>
<proteinExistence type="predicted"/>
<dbReference type="FunFam" id="3.30.70.270:FF:000001">
    <property type="entry name" value="Diguanylate cyclase domain protein"/>
    <property type="match status" value="1"/>
</dbReference>
<feature type="transmembrane region" description="Helical" evidence="1">
    <location>
        <begin position="128"/>
        <end position="148"/>
    </location>
</feature>
<dbReference type="EMBL" id="VSSQ01004753">
    <property type="protein sequence ID" value="MPM26516.1"/>
    <property type="molecule type" value="Genomic_DNA"/>
</dbReference>
<sequence length="429" mass="49839">MKKLRFFKSDIQQNIKNQYIKSNEFKEDLISQNIQRGKLLAVIVITFEAVFISIDILSCIFQVNKSFSFYSYLTMYSIMIVINLIYLLIINGYEKKSIYINTMNIATVIFVTMIMVWGSIISLMDQRLYGQLMTFVINMITCSVIYYLDSKRMCIPYLISIIFMAVGLPFYQKSSDILIGHYVNLIVFVTISWTVSRIMYRNYTDNYVIKELMKKSSLLLAEEMKENTVINKKLELANEQLKKLALLDELTGLPNRRSFREFIEKKFENNSSEQTVSVIMIDIDDFKRYNDLYGHEKGDSALIAVANRLNNIPDNTDQIAIRWGGEEFIFVAFNLNQKEIIEIANDIRLKILELKIQNQESFKDSYLTVSLGTCTAKITSERNICKIIDKADQAMYLAKKNGRNCVVTLEYNESDFEKEISELCKINSI</sequence>
<dbReference type="InterPro" id="IPR029787">
    <property type="entry name" value="Nucleotide_cyclase"/>
</dbReference>
<dbReference type="PROSITE" id="PS50887">
    <property type="entry name" value="GGDEF"/>
    <property type="match status" value="1"/>
</dbReference>
<name>A0A644YD86_9ZZZZ</name>
<dbReference type="NCBIfam" id="TIGR00254">
    <property type="entry name" value="GGDEF"/>
    <property type="match status" value="1"/>
</dbReference>
<protein>
    <recommendedName>
        <fullName evidence="2">GGDEF domain-containing protein</fullName>
    </recommendedName>
</protein>
<reference evidence="3" key="1">
    <citation type="submission" date="2019-08" db="EMBL/GenBank/DDBJ databases">
        <authorList>
            <person name="Kucharzyk K."/>
            <person name="Murdoch R.W."/>
            <person name="Higgins S."/>
            <person name="Loffler F."/>
        </authorList>
    </citation>
    <scope>NUCLEOTIDE SEQUENCE</scope>
</reference>
<feature type="domain" description="GGDEF" evidence="2">
    <location>
        <begin position="274"/>
        <end position="411"/>
    </location>
</feature>
<keyword evidence="1" id="KW-0812">Transmembrane</keyword>
<dbReference type="InterPro" id="IPR050469">
    <property type="entry name" value="Diguanylate_Cyclase"/>
</dbReference>
<dbReference type="GO" id="GO:0043709">
    <property type="term" value="P:cell adhesion involved in single-species biofilm formation"/>
    <property type="evidence" value="ECO:0007669"/>
    <property type="project" value="TreeGrafter"/>
</dbReference>
<evidence type="ECO:0000259" key="2">
    <source>
        <dbReference type="PROSITE" id="PS50887"/>
    </source>
</evidence>
<keyword evidence="1" id="KW-1133">Transmembrane helix</keyword>
<dbReference type="InterPro" id="IPR043128">
    <property type="entry name" value="Rev_trsase/Diguanyl_cyclase"/>
</dbReference>
<evidence type="ECO:0000313" key="3">
    <source>
        <dbReference type="EMBL" id="MPM26516.1"/>
    </source>
</evidence>
<dbReference type="PANTHER" id="PTHR45138">
    <property type="entry name" value="REGULATORY COMPONENTS OF SENSORY TRANSDUCTION SYSTEM"/>
    <property type="match status" value="1"/>
</dbReference>
<dbReference type="Gene3D" id="3.30.70.270">
    <property type="match status" value="1"/>
</dbReference>
<dbReference type="PANTHER" id="PTHR45138:SF9">
    <property type="entry name" value="DIGUANYLATE CYCLASE DGCM-RELATED"/>
    <property type="match status" value="1"/>
</dbReference>
<dbReference type="SUPFAM" id="SSF55073">
    <property type="entry name" value="Nucleotide cyclase"/>
    <property type="match status" value="1"/>
</dbReference>
<dbReference type="GO" id="GO:0052621">
    <property type="term" value="F:diguanylate cyclase activity"/>
    <property type="evidence" value="ECO:0007669"/>
    <property type="project" value="TreeGrafter"/>
</dbReference>
<gene>
    <name evidence="3" type="ORF">SDC9_73020</name>
</gene>